<dbReference type="EMBL" id="WNDP01000017">
    <property type="protein sequence ID" value="KAF1026838.1"/>
    <property type="molecule type" value="Genomic_DNA"/>
</dbReference>
<evidence type="ECO:0000313" key="2">
    <source>
        <dbReference type="EMBL" id="KAF1026838.1"/>
    </source>
</evidence>
<feature type="transmembrane region" description="Helical" evidence="1">
    <location>
        <begin position="144"/>
        <end position="163"/>
    </location>
</feature>
<feature type="transmembrane region" description="Helical" evidence="1">
    <location>
        <begin position="194"/>
        <end position="215"/>
    </location>
</feature>
<evidence type="ECO:0000256" key="1">
    <source>
        <dbReference type="SAM" id="Phobius"/>
    </source>
</evidence>
<accession>A0A833PHT5</accession>
<protein>
    <submittedName>
        <fullName evidence="2">Uncharacterized protein</fullName>
    </submittedName>
</protein>
<name>A0A833PHT5_ACIBZ</name>
<evidence type="ECO:0000313" key="3">
    <source>
        <dbReference type="Proteomes" id="UP000490535"/>
    </source>
</evidence>
<feature type="transmembrane region" description="Helical" evidence="1">
    <location>
        <begin position="55"/>
        <end position="86"/>
    </location>
</feature>
<proteinExistence type="predicted"/>
<dbReference type="Proteomes" id="UP000490535">
    <property type="component" value="Unassembled WGS sequence"/>
</dbReference>
<feature type="transmembrane region" description="Helical" evidence="1">
    <location>
        <begin position="20"/>
        <end position="43"/>
    </location>
</feature>
<keyword evidence="1" id="KW-0472">Membrane</keyword>
<comment type="caution">
    <text evidence="2">The sequence shown here is derived from an EMBL/GenBank/DDBJ whole genome shotgun (WGS) entry which is preliminary data.</text>
</comment>
<sequence length="304" mass="34072">MNSPNSTELNQQAEAFSKYLSLLFKVGTFVGALCFTLYCHNLNYFPTGVTISDSLVFIIFAVSFCLIYGFMIVCLLSLGVCITYVLKPLFKFIHKYYKQYKLNKGALEVPVPIEFVKPELIHVFLAGFGVLFIYLMYKSDSDPTVLLSLLATTFFLSVLWSGYHDNRLPPINSSQEENSPPVPQPHENAKKTKWTLLALIFIIPLLFSGVSGRVLDAGMRFSNLNMGVSSVLVKPPYDKAIPKKYKDEHPVYAEEGFVAFKDIDVKLSGIGQKTVIQFMPVKATKPQNLAIPNDRIIVLPPVPQ</sequence>
<keyword evidence="1" id="KW-0812">Transmembrane</keyword>
<gene>
    <name evidence="2" type="ORF">GAK29_01033</name>
</gene>
<feature type="transmembrane region" description="Helical" evidence="1">
    <location>
        <begin position="120"/>
        <end position="137"/>
    </location>
</feature>
<keyword evidence="1" id="KW-1133">Transmembrane helix</keyword>
<dbReference type="AlphaFoldDB" id="A0A833PHT5"/>
<reference evidence="3" key="1">
    <citation type="journal article" date="2020" name="MBio">
        <title>Horizontal gene transfer to a defensive symbiont with a reduced genome amongst a multipartite beetle microbiome.</title>
        <authorList>
            <person name="Waterworth S.C."/>
            <person name="Florez L.V."/>
            <person name="Rees E.R."/>
            <person name="Hertweck C."/>
            <person name="Kaltenpoth M."/>
            <person name="Kwan J.C."/>
        </authorList>
    </citation>
    <scope>NUCLEOTIDE SEQUENCE [LARGE SCALE GENOMIC DNA]</scope>
</reference>
<organism evidence="2 3">
    <name type="scientific">Acinetobacter bereziniae</name>
    <name type="common">Acinetobacter genomosp. 10</name>
    <dbReference type="NCBI Taxonomy" id="106648"/>
    <lineage>
        <taxon>Bacteria</taxon>
        <taxon>Pseudomonadati</taxon>
        <taxon>Pseudomonadota</taxon>
        <taxon>Gammaproteobacteria</taxon>
        <taxon>Moraxellales</taxon>
        <taxon>Moraxellaceae</taxon>
        <taxon>Acinetobacter</taxon>
    </lineage>
</organism>